<evidence type="ECO:0000256" key="8">
    <source>
        <dbReference type="ARBA" id="ARBA00023012"/>
    </source>
</evidence>
<dbReference type="InterPro" id="IPR011990">
    <property type="entry name" value="TPR-like_helical_dom_sf"/>
</dbReference>
<organism evidence="11 12">
    <name type="scientific">Myroides odoratus</name>
    <name type="common">Flavobacterium odoratum</name>
    <dbReference type="NCBI Taxonomy" id="256"/>
    <lineage>
        <taxon>Bacteria</taxon>
        <taxon>Pseudomonadati</taxon>
        <taxon>Bacteroidota</taxon>
        <taxon>Flavobacteriia</taxon>
        <taxon>Flavobacteriales</taxon>
        <taxon>Flavobacteriaceae</taxon>
        <taxon>Myroides</taxon>
    </lineage>
</organism>
<dbReference type="EMBL" id="CP068108">
    <property type="protein sequence ID" value="QQU01457.1"/>
    <property type="molecule type" value="Genomic_DNA"/>
</dbReference>
<dbReference type="InterPro" id="IPR050482">
    <property type="entry name" value="Sensor_HK_TwoCompSys"/>
</dbReference>
<dbReference type="SUPFAM" id="SSF55874">
    <property type="entry name" value="ATPase domain of HSP90 chaperone/DNA topoisomerase II/histidine kinase"/>
    <property type="match status" value="1"/>
</dbReference>
<evidence type="ECO:0000313" key="11">
    <source>
        <dbReference type="EMBL" id="QQU01457.1"/>
    </source>
</evidence>
<evidence type="ECO:0000256" key="2">
    <source>
        <dbReference type="ARBA" id="ARBA00012438"/>
    </source>
</evidence>
<dbReference type="GO" id="GO:0016020">
    <property type="term" value="C:membrane"/>
    <property type="evidence" value="ECO:0007669"/>
    <property type="project" value="InterPro"/>
</dbReference>
<dbReference type="RefSeq" id="WP_002991987.1">
    <property type="nucleotide sequence ID" value="NZ_CP068108.1"/>
</dbReference>
<evidence type="ECO:0000256" key="7">
    <source>
        <dbReference type="ARBA" id="ARBA00022840"/>
    </source>
</evidence>
<evidence type="ECO:0000259" key="10">
    <source>
        <dbReference type="PROSITE" id="PS50109"/>
    </source>
</evidence>
<dbReference type="GO" id="GO:0046983">
    <property type="term" value="F:protein dimerization activity"/>
    <property type="evidence" value="ECO:0007669"/>
    <property type="project" value="InterPro"/>
</dbReference>
<dbReference type="SMART" id="SM00387">
    <property type="entry name" value="HATPase_c"/>
    <property type="match status" value="1"/>
</dbReference>
<dbReference type="InterPro" id="IPR003594">
    <property type="entry name" value="HATPase_dom"/>
</dbReference>
<keyword evidence="9" id="KW-0812">Transmembrane</keyword>
<dbReference type="InterPro" id="IPR019734">
    <property type="entry name" value="TPR_rpt"/>
</dbReference>
<dbReference type="GeneID" id="93527371"/>
<dbReference type="PANTHER" id="PTHR24421">
    <property type="entry name" value="NITRATE/NITRITE SENSOR PROTEIN NARX-RELATED"/>
    <property type="match status" value="1"/>
</dbReference>
<evidence type="ECO:0000256" key="5">
    <source>
        <dbReference type="ARBA" id="ARBA00022741"/>
    </source>
</evidence>
<evidence type="ECO:0000313" key="12">
    <source>
        <dbReference type="Proteomes" id="UP000596202"/>
    </source>
</evidence>
<dbReference type="AlphaFoldDB" id="A0A9Q7E9Q6"/>
<dbReference type="Proteomes" id="UP000596202">
    <property type="component" value="Chromosome"/>
</dbReference>
<keyword evidence="5" id="KW-0547">Nucleotide-binding</keyword>
<evidence type="ECO:0000256" key="4">
    <source>
        <dbReference type="ARBA" id="ARBA00022679"/>
    </source>
</evidence>
<proteinExistence type="predicted"/>
<dbReference type="GO" id="GO:0005524">
    <property type="term" value="F:ATP binding"/>
    <property type="evidence" value="ECO:0007669"/>
    <property type="project" value="UniProtKB-KW"/>
</dbReference>
<dbReference type="Gene3D" id="1.20.5.1930">
    <property type="match status" value="1"/>
</dbReference>
<dbReference type="Gene3D" id="1.25.40.10">
    <property type="entry name" value="Tetratricopeptide repeat domain"/>
    <property type="match status" value="2"/>
</dbReference>
<dbReference type="Gene3D" id="3.30.565.10">
    <property type="entry name" value="Histidine kinase-like ATPase, C-terminal domain"/>
    <property type="match status" value="1"/>
</dbReference>
<dbReference type="OrthoDB" id="977000at2"/>
<evidence type="ECO:0000256" key="3">
    <source>
        <dbReference type="ARBA" id="ARBA00022553"/>
    </source>
</evidence>
<dbReference type="Pfam" id="PF02518">
    <property type="entry name" value="HATPase_c"/>
    <property type="match status" value="1"/>
</dbReference>
<keyword evidence="8" id="KW-0902">Two-component regulatory system</keyword>
<feature type="transmembrane region" description="Helical" evidence="9">
    <location>
        <begin position="419"/>
        <end position="438"/>
    </location>
</feature>
<dbReference type="SUPFAM" id="SSF48452">
    <property type="entry name" value="TPR-like"/>
    <property type="match status" value="1"/>
</dbReference>
<name>A0A9Q7E9Q6_MYROD</name>
<evidence type="ECO:0000256" key="1">
    <source>
        <dbReference type="ARBA" id="ARBA00000085"/>
    </source>
</evidence>
<dbReference type="Pfam" id="PF07730">
    <property type="entry name" value="HisKA_3"/>
    <property type="match status" value="1"/>
</dbReference>
<accession>A0A9Q7E9Q6</accession>
<dbReference type="CDD" id="cd16917">
    <property type="entry name" value="HATPase_UhpB-NarQ-NarX-like"/>
    <property type="match status" value="1"/>
</dbReference>
<dbReference type="InterPro" id="IPR036890">
    <property type="entry name" value="HATPase_C_sf"/>
</dbReference>
<keyword evidence="7" id="KW-0067">ATP-binding</keyword>
<protein>
    <recommendedName>
        <fullName evidence="2">histidine kinase</fullName>
        <ecNumber evidence="2">2.7.13.3</ecNumber>
    </recommendedName>
</protein>
<dbReference type="PROSITE" id="PS50109">
    <property type="entry name" value="HIS_KIN"/>
    <property type="match status" value="1"/>
</dbReference>
<dbReference type="Pfam" id="PF13374">
    <property type="entry name" value="TPR_10"/>
    <property type="match status" value="1"/>
</dbReference>
<sequence length="674" mass="78022">MRDQVLVYFLVLVAVFSLTHCTKKQFATATDIDQLYAVQYDNTYKDSLAKELSSSVTHALSLSNNAYNRSVIDSTLRLLRWTLDSVNFQKLANKSVSYALSKNDLPHLASTYNNMGMYYHDSYQLDSTFYYYIKTANVYRELHDSVKIGETKFYQARLLFEMGLHMESESKVSQALSLLNAYPHNPVNFEANQLMGLCLMERNNNKEAENYFKIAVKQILLDIAKYKVLDTKRAKMAIGNAYGNLAEACYNQNKFEEARSYVLEGQKYLEKDTPIMLVSFLRNTLAQCNYRLTQNSDYIQEVRKSFSDDSILGNAFRMHYTAMNLANLYLLEKNRKEAIYWAEVAYNNATTHHVLPQQVQTLEFLLTHSNYPMQEQVKKLIRLRQALTSQENQTRNTFARIAYETETIEKENDLLKDRIYITIILGAVLLLLLIFTIFRYQLKIKNKELLLVKAQRKANESINELIVERNLMSLDIKKSERNRIAKNLHDAVVNTIFGIRFHMQLLETPNEEAKTILIDELEKLENNTRDISHALLDNTLFNENQFEQLVTDLVSFQVNAWNTQFTVTYDPDINFELLEANTKVNLYYILREAIQNTNKYSKAANCDITFTREAQRIKLTIQDNGIGFEKMDTKGMGLSNMRERAEQVNATITITSKLNKGTTITLWIPLSPSS</sequence>
<feature type="domain" description="Histidine kinase" evidence="10">
    <location>
        <begin position="487"/>
        <end position="672"/>
    </location>
</feature>
<dbReference type="PANTHER" id="PTHR24421:SF10">
    <property type="entry name" value="NITRATE_NITRITE SENSOR PROTEIN NARQ"/>
    <property type="match status" value="1"/>
</dbReference>
<dbReference type="GO" id="GO:0000155">
    <property type="term" value="F:phosphorelay sensor kinase activity"/>
    <property type="evidence" value="ECO:0007669"/>
    <property type="project" value="InterPro"/>
</dbReference>
<evidence type="ECO:0000256" key="6">
    <source>
        <dbReference type="ARBA" id="ARBA00022777"/>
    </source>
</evidence>
<comment type="catalytic activity">
    <reaction evidence="1">
        <text>ATP + protein L-histidine = ADP + protein N-phospho-L-histidine.</text>
        <dbReference type="EC" id="2.7.13.3"/>
    </reaction>
</comment>
<keyword evidence="3" id="KW-0597">Phosphoprotein</keyword>
<dbReference type="SMART" id="SM00028">
    <property type="entry name" value="TPR"/>
    <property type="match status" value="3"/>
</dbReference>
<evidence type="ECO:0000256" key="9">
    <source>
        <dbReference type="SAM" id="Phobius"/>
    </source>
</evidence>
<gene>
    <name evidence="11" type="ORF">I6I88_06865</name>
</gene>
<keyword evidence="9" id="KW-0472">Membrane</keyword>
<keyword evidence="6" id="KW-0418">Kinase</keyword>
<dbReference type="EC" id="2.7.13.3" evidence="2"/>
<dbReference type="InterPro" id="IPR005467">
    <property type="entry name" value="His_kinase_dom"/>
</dbReference>
<dbReference type="InterPro" id="IPR011712">
    <property type="entry name" value="Sig_transdc_His_kin_sub3_dim/P"/>
</dbReference>
<keyword evidence="9" id="KW-1133">Transmembrane helix</keyword>
<keyword evidence="4" id="KW-0808">Transferase</keyword>
<reference evidence="11 12" key="1">
    <citation type="submission" date="2021-01" db="EMBL/GenBank/DDBJ databases">
        <title>FDA dAtabase for Regulatory Grade micrObial Sequences (FDA-ARGOS): Supporting development and validation of Infectious Disease Dx tests.</title>
        <authorList>
            <person name="Sproer C."/>
            <person name="Gronow S."/>
            <person name="Severitt S."/>
            <person name="Schroder I."/>
            <person name="Tallon L."/>
            <person name="Sadzewicz L."/>
            <person name="Zhao X."/>
            <person name="Boylan J."/>
            <person name="Ott S."/>
            <person name="Bowen H."/>
            <person name="Vavikolanu K."/>
            <person name="Mehta A."/>
            <person name="Aluvathingal J."/>
            <person name="Nadendla S."/>
            <person name="Lowell S."/>
            <person name="Myers T."/>
            <person name="Yan Y."/>
            <person name="Sichtig H."/>
        </authorList>
    </citation>
    <scope>NUCLEOTIDE SEQUENCE [LARGE SCALE GENOMIC DNA]</scope>
    <source>
        <strain evidence="11 12">FDAARGOS_1131</strain>
    </source>
</reference>